<dbReference type="Gene3D" id="3.90.780.10">
    <property type="entry name" value="5'-Nucleotidase, C-terminal domain"/>
    <property type="match status" value="1"/>
</dbReference>
<dbReference type="SUPFAM" id="SSF55816">
    <property type="entry name" value="5'-nucleotidase (syn. UDP-sugar hydrolase), C-terminal domain"/>
    <property type="match status" value="1"/>
</dbReference>
<keyword evidence="3" id="KW-0472">Membrane</keyword>
<keyword evidence="8" id="KW-1185">Reference proteome</keyword>
<protein>
    <submittedName>
        <fullName evidence="7">SdiA-regulated domain-containing protein</fullName>
    </submittedName>
</protein>
<dbReference type="Gene3D" id="3.60.21.10">
    <property type="match status" value="1"/>
</dbReference>
<dbReference type="Pfam" id="PF02872">
    <property type="entry name" value="5_nucleotid_C"/>
    <property type="match status" value="1"/>
</dbReference>
<reference evidence="8" key="1">
    <citation type="journal article" date="2019" name="Int. J. Syst. Evol. Microbiol.">
        <title>The Global Catalogue of Microorganisms (GCM) 10K type strain sequencing project: providing services to taxonomists for standard genome sequencing and annotation.</title>
        <authorList>
            <consortium name="The Broad Institute Genomics Platform"/>
            <consortium name="The Broad Institute Genome Sequencing Center for Infectious Disease"/>
            <person name="Wu L."/>
            <person name="Ma J."/>
        </authorList>
    </citation>
    <scope>NUCLEOTIDE SEQUENCE [LARGE SCALE GENOMIC DNA]</scope>
    <source>
        <strain evidence="8">CGMCC 4.7106</strain>
    </source>
</reference>
<sequence>MNSLYSLGIAAVISAVPALALEPLSNYTHIVTYAISGVSEASGVTYNWDTDTLFAIGDEGEALVQITKTGQTIDMMAFDFNVSPRDARGLDDPEGVAYLGNNTFIIADERDFMGRVTPYEAGTLRTQAQLNPRSYDFDHLNIFDNTNNGLEGITYDPIDKAVWAIKELGPVSVFRMTGVPDVSGNPVLPISVSEPIERRFITRWDTQPAANPMGVQQVSDIFALSTVAAIPADDPRKTNFLLLARNRNLIFEVTRTGTVVDTLSILPIGRGTIEGLTMDNDGVIYLCSEQGAAPNDFSGLHVLTPPPTNYTLQLLHLSDGEAGLLASQTAPNLAALVDAFDDDHENTLILSGGDNFIPSPFLSAGTDPSLNAVPGIGATAFARPDIAIHNALGVEASAIGNHEWDLGSNVFADAFRAAGTWVGAQFPHLSANLDFSGDSAINPHFTNVTLDGTATSIPEAADRKGKIVPTAVITKGGEKIGLIGVTTQLIETISSPSGTTVKGSPGSDEMDLLASQVQPYIDELAAEGVNKIILLSHLQQITNEQALIGKLRGVDIILAAGSNTRLGDSDDVAVEFPGHAASFAGDYPIRTQDADGKPALIVNTDNEFTYLGRLVVDFDLNGELLFDSLDTRISENGAYAATAENAAAAWETTVGNLATTAFAPGTKGAAVKAITDAVQAVINAKDGEVFGYTTVYLEGERAFVRSEETNLGDITADANAAKLRAITGSTAPIVSIKNGGGIRAQIGAVSSAGGSSEKLPPPANPAVGKQEGGVSRLDIENALRFDNKLIAFETTPEGLKNILEHGVALWPNQGRFPQIGGVSFAWHPSLPAGSRIVSLSLVGEDGELAAALYKDAMLVTDAPEGISVVTLNFLANDGDGYPMKANGYNFRYLLADNTLGPVLDEAANFTAAPSLPANPIGEQQVFGDFLTAHHATPESAYATADTPAAEDIRIQKTDVRADEVLPFTFAELVGYNRYADALRLLGLDPMLAINSPDALAALQGVRDDGKEEVRTNPGAYGFYTADSIQDLRGTGLLIQVEGEEVNLTMPVERSTTLWADSWEPSGALEATLPKIGDKAFYRLTLPE</sequence>
<comment type="subcellular location">
    <subcellularLocation>
        <location evidence="1">Cell membrane</location>
    </subcellularLocation>
</comment>
<organism evidence="7 8">
    <name type="scientific">Luteolibacter algae</name>
    <dbReference type="NCBI Taxonomy" id="454151"/>
    <lineage>
        <taxon>Bacteria</taxon>
        <taxon>Pseudomonadati</taxon>
        <taxon>Verrucomicrobiota</taxon>
        <taxon>Verrucomicrobiia</taxon>
        <taxon>Verrucomicrobiales</taxon>
        <taxon>Verrucomicrobiaceae</taxon>
        <taxon>Luteolibacter</taxon>
    </lineage>
</organism>
<name>A0ABW5D9P1_9BACT</name>
<feature type="region of interest" description="Disordered" evidence="4">
    <location>
        <begin position="751"/>
        <end position="770"/>
    </location>
</feature>
<evidence type="ECO:0000313" key="7">
    <source>
        <dbReference type="EMBL" id="MFD2257184.1"/>
    </source>
</evidence>
<evidence type="ECO:0000256" key="4">
    <source>
        <dbReference type="SAM" id="MobiDB-lite"/>
    </source>
</evidence>
<accession>A0ABW5D9P1</accession>
<keyword evidence="2" id="KW-1003">Cell membrane</keyword>
<evidence type="ECO:0000259" key="6">
    <source>
        <dbReference type="Pfam" id="PF02872"/>
    </source>
</evidence>
<dbReference type="SUPFAM" id="SSF50956">
    <property type="entry name" value="Thermostable phytase (3-phytase)"/>
    <property type="match status" value="1"/>
</dbReference>
<comment type="caution">
    <text evidence="7">The sequence shown here is derived from an EMBL/GenBank/DDBJ whole genome shotgun (WGS) entry which is preliminary data.</text>
</comment>
<dbReference type="InterPro" id="IPR006179">
    <property type="entry name" value="5_nucleotidase/apyrase"/>
</dbReference>
<gene>
    <name evidence="7" type="ORF">ACFSSA_10895</name>
</gene>
<dbReference type="InterPro" id="IPR036907">
    <property type="entry name" value="5'-Nucleotdase_C_sf"/>
</dbReference>
<evidence type="ECO:0000313" key="8">
    <source>
        <dbReference type="Proteomes" id="UP001597375"/>
    </source>
</evidence>
<dbReference type="Pfam" id="PF06977">
    <property type="entry name" value="SdiA-regulated"/>
    <property type="match status" value="1"/>
</dbReference>
<dbReference type="Proteomes" id="UP001597375">
    <property type="component" value="Unassembled WGS sequence"/>
</dbReference>
<evidence type="ECO:0000256" key="3">
    <source>
        <dbReference type="ARBA" id="ARBA00023136"/>
    </source>
</evidence>
<evidence type="ECO:0000256" key="5">
    <source>
        <dbReference type="SAM" id="SignalP"/>
    </source>
</evidence>
<proteinExistence type="predicted"/>
<evidence type="ECO:0000256" key="2">
    <source>
        <dbReference type="ARBA" id="ARBA00022475"/>
    </source>
</evidence>
<keyword evidence="5" id="KW-0732">Signal</keyword>
<dbReference type="SUPFAM" id="SSF56300">
    <property type="entry name" value="Metallo-dependent phosphatases"/>
    <property type="match status" value="1"/>
</dbReference>
<feature type="signal peptide" evidence="5">
    <location>
        <begin position="1"/>
        <end position="20"/>
    </location>
</feature>
<dbReference type="InterPro" id="IPR008334">
    <property type="entry name" value="5'-Nucleotdase_C"/>
</dbReference>
<dbReference type="PANTHER" id="PTHR11575:SF24">
    <property type="entry name" value="5'-NUCLEOTIDASE"/>
    <property type="match status" value="1"/>
</dbReference>
<dbReference type="EMBL" id="JBHUIT010000021">
    <property type="protein sequence ID" value="MFD2257184.1"/>
    <property type="molecule type" value="Genomic_DNA"/>
</dbReference>
<feature type="chain" id="PRO_5045890704" evidence="5">
    <location>
        <begin position="21"/>
        <end position="1087"/>
    </location>
</feature>
<dbReference type="InterPro" id="IPR009722">
    <property type="entry name" value="YjiK/CarP"/>
</dbReference>
<dbReference type="RefSeq" id="WP_386820471.1">
    <property type="nucleotide sequence ID" value="NZ_JBHUIT010000021.1"/>
</dbReference>
<dbReference type="InterPro" id="IPR029052">
    <property type="entry name" value="Metallo-depent_PP-like"/>
</dbReference>
<dbReference type="PANTHER" id="PTHR11575">
    <property type="entry name" value="5'-NUCLEOTIDASE-RELATED"/>
    <property type="match status" value="1"/>
</dbReference>
<evidence type="ECO:0000256" key="1">
    <source>
        <dbReference type="ARBA" id="ARBA00004236"/>
    </source>
</evidence>
<feature type="domain" description="5'-Nucleotidase C-terminal" evidence="6">
    <location>
        <begin position="691"/>
        <end position="883"/>
    </location>
</feature>